<name>A0ABD0YCH8_9HEMI</name>
<reference evidence="3 4" key="1">
    <citation type="submission" date="2024-07" db="EMBL/GenBank/DDBJ databases">
        <title>Chromosome-level genome assembly of the water stick insect Ranatra chinensis (Heteroptera: Nepidae).</title>
        <authorList>
            <person name="Liu X."/>
        </authorList>
    </citation>
    <scope>NUCLEOTIDE SEQUENCE [LARGE SCALE GENOMIC DNA]</scope>
    <source>
        <strain evidence="3">Cailab_2021Rc</strain>
        <tissue evidence="3">Muscle</tissue>
    </source>
</reference>
<evidence type="ECO:0000313" key="3">
    <source>
        <dbReference type="EMBL" id="KAL1129010.1"/>
    </source>
</evidence>
<evidence type="ECO:0000256" key="2">
    <source>
        <dbReference type="SAM" id="MobiDB-lite"/>
    </source>
</evidence>
<evidence type="ECO:0000256" key="1">
    <source>
        <dbReference type="ARBA" id="ARBA00007099"/>
    </source>
</evidence>
<dbReference type="PANTHER" id="PTHR13225">
    <property type="entry name" value="MISEXPRESSION SUPPRESSOR OF RAS 6"/>
    <property type="match status" value="1"/>
</dbReference>
<dbReference type="InterPro" id="IPR024131">
    <property type="entry name" value="UPF0489"/>
</dbReference>
<feature type="region of interest" description="Disordered" evidence="2">
    <location>
        <begin position="95"/>
        <end position="114"/>
    </location>
</feature>
<dbReference type="EMBL" id="JBFDAA010000009">
    <property type="protein sequence ID" value="KAL1129010.1"/>
    <property type="molecule type" value="Genomic_DNA"/>
</dbReference>
<protein>
    <submittedName>
        <fullName evidence="3">Uncharacterized protein</fullName>
    </submittedName>
</protein>
<organism evidence="3 4">
    <name type="scientific">Ranatra chinensis</name>
    <dbReference type="NCBI Taxonomy" id="642074"/>
    <lineage>
        <taxon>Eukaryota</taxon>
        <taxon>Metazoa</taxon>
        <taxon>Ecdysozoa</taxon>
        <taxon>Arthropoda</taxon>
        <taxon>Hexapoda</taxon>
        <taxon>Insecta</taxon>
        <taxon>Pterygota</taxon>
        <taxon>Neoptera</taxon>
        <taxon>Paraneoptera</taxon>
        <taxon>Hemiptera</taxon>
        <taxon>Heteroptera</taxon>
        <taxon>Panheteroptera</taxon>
        <taxon>Nepomorpha</taxon>
        <taxon>Nepidae</taxon>
        <taxon>Ranatrinae</taxon>
        <taxon>Ranatra</taxon>
    </lineage>
</organism>
<sequence length="141" mass="16083">MFYQNKKQETTGNWPSYPVLEGRTVRTDRNFSSVVWTSDDLGAFGVMLRRHIAEDRGYILDVDLDFFSTRNPFKRLYANAHLYERLKPLYAFEPPSSIDGQLKPVGSSLGGNTKPRKRLSVITLTDHSTSRQCSSTNDDDC</sequence>
<keyword evidence="4" id="KW-1185">Reference proteome</keyword>
<proteinExistence type="inferred from homology"/>
<comment type="similarity">
    <text evidence="1">Belongs to the UPF0489 family.</text>
</comment>
<evidence type="ECO:0000313" key="4">
    <source>
        <dbReference type="Proteomes" id="UP001558652"/>
    </source>
</evidence>
<dbReference type="PANTHER" id="PTHR13225:SF3">
    <property type="entry name" value="UPF0489 PROTEIN C5ORF22"/>
    <property type="match status" value="1"/>
</dbReference>
<dbReference type="AlphaFoldDB" id="A0ABD0YCH8"/>
<accession>A0ABD0YCH8</accession>
<dbReference type="Proteomes" id="UP001558652">
    <property type="component" value="Unassembled WGS sequence"/>
</dbReference>
<comment type="caution">
    <text evidence="3">The sequence shown here is derived from an EMBL/GenBank/DDBJ whole genome shotgun (WGS) entry which is preliminary data.</text>
</comment>
<gene>
    <name evidence="3" type="ORF">AAG570_013542</name>
</gene>